<keyword evidence="2" id="KW-0597">Phosphoprotein</keyword>
<dbReference type="RefSeq" id="WP_084019556.1">
    <property type="nucleotide sequence ID" value="NZ_JARBJQ010000002.1"/>
</dbReference>
<sequence length="121" mass="13578">MSQALPELPGIDQAEGLRRMMNKPQLYEKVLRDFYTRFVDETQLIRAAIDNGDLISAERRAHSAKGLAGTISARQLQEAAKQLETALRDGDPSRERLFAEFESELNRVMGGIARGFDLDRG</sequence>
<evidence type="ECO:0000313" key="4">
    <source>
        <dbReference type="EMBL" id="MBF1163435.1"/>
    </source>
</evidence>
<dbReference type="GO" id="GO:0000160">
    <property type="term" value="P:phosphorelay signal transduction system"/>
    <property type="evidence" value="ECO:0007669"/>
    <property type="project" value="UniProtKB-KW"/>
</dbReference>
<evidence type="ECO:0000313" key="5">
    <source>
        <dbReference type="Proteomes" id="UP000718593"/>
    </source>
</evidence>
<feature type="modified residue" description="Phosphohistidine" evidence="2">
    <location>
        <position position="62"/>
    </location>
</feature>
<dbReference type="PROSITE" id="PS50894">
    <property type="entry name" value="HPT"/>
    <property type="match status" value="1"/>
</dbReference>
<organism evidence="4 5">
    <name type="scientific">Dechloromonas agitata</name>
    <dbReference type="NCBI Taxonomy" id="73030"/>
    <lineage>
        <taxon>Bacteria</taxon>
        <taxon>Pseudomonadati</taxon>
        <taxon>Pseudomonadota</taxon>
        <taxon>Betaproteobacteria</taxon>
        <taxon>Rhodocyclales</taxon>
        <taxon>Azonexaceae</taxon>
        <taxon>Dechloromonas</taxon>
    </lineage>
</organism>
<name>A0A930BTE5_9RHOO</name>
<accession>A0A930BTE5</accession>
<comment type="caution">
    <text evidence="4">The sequence shown here is derived from an EMBL/GenBank/DDBJ whole genome shotgun (WGS) entry which is preliminary data.</text>
</comment>
<gene>
    <name evidence="4" type="ORF">HXL68_00195</name>
</gene>
<dbReference type="SUPFAM" id="SSF47226">
    <property type="entry name" value="Histidine-containing phosphotransfer domain, HPT domain"/>
    <property type="match status" value="1"/>
</dbReference>
<dbReference type="Pfam" id="PF01627">
    <property type="entry name" value="Hpt"/>
    <property type="match status" value="1"/>
</dbReference>
<dbReference type="GO" id="GO:0004672">
    <property type="term" value="F:protein kinase activity"/>
    <property type="evidence" value="ECO:0007669"/>
    <property type="project" value="UniProtKB-ARBA"/>
</dbReference>
<evidence type="ECO:0000256" key="1">
    <source>
        <dbReference type="ARBA" id="ARBA00023012"/>
    </source>
</evidence>
<dbReference type="InterPro" id="IPR036641">
    <property type="entry name" value="HPT_dom_sf"/>
</dbReference>
<keyword evidence="1" id="KW-0902">Two-component regulatory system</keyword>
<evidence type="ECO:0000259" key="3">
    <source>
        <dbReference type="PROSITE" id="PS50894"/>
    </source>
</evidence>
<dbReference type="EMBL" id="JABZMI010000001">
    <property type="protein sequence ID" value="MBF1163435.1"/>
    <property type="molecule type" value="Genomic_DNA"/>
</dbReference>
<reference evidence="4" key="1">
    <citation type="submission" date="2020-04" db="EMBL/GenBank/DDBJ databases">
        <title>Deep metagenomics examines the oral microbiome during advanced dental caries in children, revealing novel taxa and co-occurrences with host molecules.</title>
        <authorList>
            <person name="Baker J.L."/>
            <person name="Morton J.T."/>
            <person name="Dinis M."/>
            <person name="Alvarez R."/>
            <person name="Tran N.C."/>
            <person name="Knight R."/>
            <person name="Edlund A."/>
        </authorList>
    </citation>
    <scope>NUCLEOTIDE SEQUENCE</scope>
    <source>
        <strain evidence="4">JCVI_32_bin.24</strain>
    </source>
</reference>
<dbReference type="Proteomes" id="UP000718593">
    <property type="component" value="Unassembled WGS sequence"/>
</dbReference>
<evidence type="ECO:0000256" key="2">
    <source>
        <dbReference type="PROSITE-ProRule" id="PRU00110"/>
    </source>
</evidence>
<dbReference type="InterPro" id="IPR008207">
    <property type="entry name" value="Sig_transdc_His_kin_Hpt_dom"/>
</dbReference>
<dbReference type="AlphaFoldDB" id="A0A930BTE5"/>
<feature type="domain" description="HPt" evidence="3">
    <location>
        <begin position="23"/>
        <end position="121"/>
    </location>
</feature>
<dbReference type="Gene3D" id="1.20.120.160">
    <property type="entry name" value="HPT domain"/>
    <property type="match status" value="1"/>
</dbReference>
<protein>
    <submittedName>
        <fullName evidence="4">Hpt domain-containing protein</fullName>
    </submittedName>
</protein>
<proteinExistence type="predicted"/>